<dbReference type="SUPFAM" id="SSF51735">
    <property type="entry name" value="NAD(P)-binding Rossmann-fold domains"/>
    <property type="match status" value="1"/>
</dbReference>
<gene>
    <name evidence="3" type="primary">rfbE_1</name>
    <name evidence="3" type="ORF">Enr13x_29930</name>
</gene>
<comment type="similarity">
    <text evidence="1">Belongs to the NAD(P)-dependent epimerase/dehydratase family.</text>
</comment>
<proteinExistence type="inferred from homology"/>
<evidence type="ECO:0000313" key="3">
    <source>
        <dbReference type="EMBL" id="QDV43139.1"/>
    </source>
</evidence>
<dbReference type="EMBL" id="CP037423">
    <property type="protein sequence ID" value="QDV43139.1"/>
    <property type="molecule type" value="Genomic_DNA"/>
</dbReference>
<name>A0A518HQK8_9BACT</name>
<dbReference type="OrthoDB" id="9811743at2"/>
<protein>
    <submittedName>
        <fullName evidence="3">CDP-paratose 2-epimerase</fullName>
        <ecNumber evidence="3">5.1.3.10</ecNumber>
    </submittedName>
</protein>
<dbReference type="Proteomes" id="UP000319004">
    <property type="component" value="Chromosome"/>
</dbReference>
<evidence type="ECO:0000313" key="4">
    <source>
        <dbReference type="Proteomes" id="UP000319004"/>
    </source>
</evidence>
<dbReference type="Pfam" id="PF01370">
    <property type="entry name" value="Epimerase"/>
    <property type="match status" value="1"/>
</dbReference>
<dbReference type="InterPro" id="IPR036291">
    <property type="entry name" value="NAD(P)-bd_dom_sf"/>
</dbReference>
<organism evidence="3 4">
    <name type="scientific">Stieleria neptunia</name>
    <dbReference type="NCBI Taxonomy" id="2527979"/>
    <lineage>
        <taxon>Bacteria</taxon>
        <taxon>Pseudomonadati</taxon>
        <taxon>Planctomycetota</taxon>
        <taxon>Planctomycetia</taxon>
        <taxon>Pirellulales</taxon>
        <taxon>Pirellulaceae</taxon>
        <taxon>Stieleria</taxon>
    </lineage>
</organism>
<feature type="domain" description="NAD-dependent epimerase/dehydratase" evidence="2">
    <location>
        <begin position="5"/>
        <end position="276"/>
    </location>
</feature>
<evidence type="ECO:0000259" key="2">
    <source>
        <dbReference type="Pfam" id="PF01370"/>
    </source>
</evidence>
<dbReference type="GO" id="GO:0047732">
    <property type="term" value="F:CDP-abequose epimerase activity"/>
    <property type="evidence" value="ECO:0007669"/>
    <property type="project" value="UniProtKB-EC"/>
</dbReference>
<keyword evidence="4" id="KW-1185">Reference proteome</keyword>
<dbReference type="KEGG" id="snep:Enr13x_29930"/>
<sequence>MPTKILITGICGFVGSELALALQQHRTSETVEIIGIDNLSRNGSWRNRERLAQHGVSVLHGDIRLQTDVEMAGPVDWVIDAAANPSVLAGVDGQSSSRQLIQCNLDGTINLLEHCKNQEAGFILLSTSRVYSIPPLSRLPVVANENAFLVSDHPLPPGVSAAGISEDFSTAAPVSLYGATKLSSEQLALEYGQAFGFPVWINRCGVMAGAGQFGKADQGIFAFWLHSWKEGKPLKYIGFGGHGHQVRDCLHPRDLAPLLLKQLNSEDSQKPPVVNVSGGAASAMSLAQLSQWCRGRWGQREVEVDDRPRPFDLPWVVLDHSQATACWDWTPETTSQQVLTEIADFADTQTDWIGFSK</sequence>
<keyword evidence="3" id="KW-0413">Isomerase</keyword>
<reference evidence="3 4" key="1">
    <citation type="submission" date="2019-03" db="EMBL/GenBank/DDBJ databases">
        <title>Deep-cultivation of Planctomycetes and their phenomic and genomic characterization uncovers novel biology.</title>
        <authorList>
            <person name="Wiegand S."/>
            <person name="Jogler M."/>
            <person name="Boedeker C."/>
            <person name="Pinto D."/>
            <person name="Vollmers J."/>
            <person name="Rivas-Marin E."/>
            <person name="Kohn T."/>
            <person name="Peeters S.H."/>
            <person name="Heuer A."/>
            <person name="Rast P."/>
            <person name="Oberbeckmann S."/>
            <person name="Bunk B."/>
            <person name="Jeske O."/>
            <person name="Meyerdierks A."/>
            <person name="Storesund J.E."/>
            <person name="Kallscheuer N."/>
            <person name="Luecker S."/>
            <person name="Lage O.M."/>
            <person name="Pohl T."/>
            <person name="Merkel B.J."/>
            <person name="Hornburger P."/>
            <person name="Mueller R.-W."/>
            <person name="Bruemmer F."/>
            <person name="Labrenz M."/>
            <person name="Spormann A.M."/>
            <person name="Op den Camp H."/>
            <person name="Overmann J."/>
            <person name="Amann R."/>
            <person name="Jetten M.S.M."/>
            <person name="Mascher T."/>
            <person name="Medema M.H."/>
            <person name="Devos D.P."/>
            <person name="Kaster A.-K."/>
            <person name="Ovreas L."/>
            <person name="Rohde M."/>
            <person name="Galperin M.Y."/>
            <person name="Jogler C."/>
        </authorList>
    </citation>
    <scope>NUCLEOTIDE SEQUENCE [LARGE SCALE GENOMIC DNA]</scope>
    <source>
        <strain evidence="3 4">Enr13</strain>
    </source>
</reference>
<dbReference type="InterPro" id="IPR001509">
    <property type="entry name" value="Epimerase_deHydtase"/>
</dbReference>
<dbReference type="EC" id="5.1.3.10" evidence="3"/>
<dbReference type="PANTHER" id="PTHR43000">
    <property type="entry name" value="DTDP-D-GLUCOSE 4,6-DEHYDRATASE-RELATED"/>
    <property type="match status" value="1"/>
</dbReference>
<dbReference type="Gene3D" id="3.40.50.720">
    <property type="entry name" value="NAD(P)-binding Rossmann-like Domain"/>
    <property type="match status" value="1"/>
</dbReference>
<dbReference type="AlphaFoldDB" id="A0A518HQK8"/>
<dbReference type="RefSeq" id="WP_145387016.1">
    <property type="nucleotide sequence ID" value="NZ_CP037423.1"/>
</dbReference>
<accession>A0A518HQK8</accession>
<evidence type="ECO:0000256" key="1">
    <source>
        <dbReference type="ARBA" id="ARBA00007637"/>
    </source>
</evidence>